<evidence type="ECO:0000313" key="9">
    <source>
        <dbReference type="Proteomes" id="UP000184310"/>
    </source>
</evidence>
<dbReference type="Gene3D" id="2.60.40.10">
    <property type="entry name" value="Immunoglobulins"/>
    <property type="match status" value="2"/>
</dbReference>
<dbReference type="InterPro" id="IPR013783">
    <property type="entry name" value="Ig-like_fold"/>
</dbReference>
<feature type="non-terminal residue" evidence="8">
    <location>
        <position position="507"/>
    </location>
</feature>
<comment type="similarity">
    <text evidence="2">Belongs to the serine-aspartate repeat-containing protein (SDr) family.</text>
</comment>
<dbReference type="Pfam" id="PF17802">
    <property type="entry name" value="SpaA"/>
    <property type="match status" value="1"/>
</dbReference>
<dbReference type="InterPro" id="IPR033764">
    <property type="entry name" value="Sdr_B"/>
</dbReference>
<proteinExistence type="inferred from homology"/>
<evidence type="ECO:0000256" key="1">
    <source>
        <dbReference type="ARBA" id="ARBA00004613"/>
    </source>
</evidence>
<keyword evidence="9" id="KW-1185">Reference proteome</keyword>
<dbReference type="InterPro" id="IPR041033">
    <property type="entry name" value="SpaA_PFL_dom_1"/>
</dbReference>
<dbReference type="STRING" id="1121302.SAMN02745163_04585"/>
<keyword evidence="3" id="KW-0964">Secreted</keyword>
<reference evidence="8 9" key="1">
    <citation type="submission" date="2016-11" db="EMBL/GenBank/DDBJ databases">
        <authorList>
            <person name="Jaros S."/>
            <person name="Januszkiewicz K."/>
            <person name="Wedrychowicz H."/>
        </authorList>
    </citation>
    <scope>NUCLEOTIDE SEQUENCE [LARGE SCALE GENOMIC DNA]</scope>
    <source>
        <strain evidence="8 9">DSM 21758</strain>
    </source>
</reference>
<dbReference type="AlphaFoldDB" id="A0A1M6VY44"/>
<comment type="subcellular location">
    <subcellularLocation>
        <location evidence="1">Secreted</location>
    </subcellularLocation>
</comment>
<evidence type="ECO:0000313" key="8">
    <source>
        <dbReference type="EMBL" id="SHK86298.1"/>
    </source>
</evidence>
<feature type="domain" description="SpaA-like prealbumin fold" evidence="6">
    <location>
        <begin position="372"/>
        <end position="466"/>
    </location>
</feature>
<dbReference type="PANTHER" id="PTHR36108">
    <property type="entry name" value="COLOSSIN-B-RELATED"/>
    <property type="match status" value="1"/>
</dbReference>
<evidence type="ECO:0000256" key="3">
    <source>
        <dbReference type="ARBA" id="ARBA00022525"/>
    </source>
</evidence>
<keyword evidence="4" id="KW-0732">Signal</keyword>
<dbReference type="PANTHER" id="PTHR36108:SF13">
    <property type="entry name" value="COLOSSIN-B-RELATED"/>
    <property type="match status" value="1"/>
</dbReference>
<evidence type="ECO:0000256" key="4">
    <source>
        <dbReference type="ARBA" id="ARBA00022729"/>
    </source>
</evidence>
<dbReference type="EMBL" id="FQZB01000042">
    <property type="protein sequence ID" value="SHK86298.1"/>
    <property type="molecule type" value="Genomic_DNA"/>
</dbReference>
<evidence type="ECO:0000259" key="5">
    <source>
        <dbReference type="Pfam" id="PF17210"/>
    </source>
</evidence>
<organism evidence="8 9">
    <name type="scientific">Clostridium cavendishii DSM 21758</name>
    <dbReference type="NCBI Taxonomy" id="1121302"/>
    <lineage>
        <taxon>Bacteria</taxon>
        <taxon>Bacillati</taxon>
        <taxon>Bacillota</taxon>
        <taxon>Clostridia</taxon>
        <taxon>Eubacteriales</taxon>
        <taxon>Clostridiaceae</taxon>
        <taxon>Clostridium</taxon>
    </lineage>
</organism>
<accession>A0A1M6VY44</accession>
<dbReference type="SUPFAM" id="SSF117074">
    <property type="entry name" value="Hypothetical protein PA1324"/>
    <property type="match status" value="1"/>
</dbReference>
<feature type="domain" description="Choice-of-anchor A" evidence="7">
    <location>
        <begin position="51"/>
        <end position="350"/>
    </location>
</feature>
<dbReference type="GO" id="GO:0005576">
    <property type="term" value="C:extracellular region"/>
    <property type="evidence" value="ECO:0007669"/>
    <property type="project" value="UniProtKB-SubCell"/>
</dbReference>
<dbReference type="NCBIfam" id="TIGR04215">
    <property type="entry name" value="choice_anch_A"/>
    <property type="match status" value="1"/>
</dbReference>
<evidence type="ECO:0000256" key="2">
    <source>
        <dbReference type="ARBA" id="ARBA00007257"/>
    </source>
</evidence>
<protein>
    <submittedName>
        <fullName evidence="8">Choice-of-anchor A domain-containing protein</fullName>
    </submittedName>
</protein>
<dbReference type="OrthoDB" id="2056845at2"/>
<dbReference type="Proteomes" id="UP000184310">
    <property type="component" value="Unassembled WGS sequence"/>
</dbReference>
<feature type="domain" description="SD-repeat containing protein B" evidence="5">
    <location>
        <begin position="471"/>
        <end position="506"/>
    </location>
</feature>
<dbReference type="SUPFAM" id="SSF49478">
    <property type="entry name" value="Cna protein B-type domain"/>
    <property type="match status" value="1"/>
</dbReference>
<evidence type="ECO:0000259" key="7">
    <source>
        <dbReference type="Pfam" id="PF20597"/>
    </source>
</evidence>
<name>A0A1M6VY44_9CLOT</name>
<dbReference type="Pfam" id="PF17210">
    <property type="entry name" value="SdrD_B"/>
    <property type="match status" value="1"/>
</dbReference>
<dbReference type="Pfam" id="PF20597">
    <property type="entry name" value="pAdhesive_15"/>
    <property type="match status" value="1"/>
</dbReference>
<dbReference type="RefSeq" id="WP_072993956.1">
    <property type="nucleotide sequence ID" value="NZ_FQZB01000042.1"/>
</dbReference>
<evidence type="ECO:0000259" key="6">
    <source>
        <dbReference type="Pfam" id="PF17802"/>
    </source>
</evidence>
<gene>
    <name evidence="8" type="ORF">SAMN02745163_04585</name>
</gene>
<dbReference type="InterPro" id="IPR026588">
    <property type="entry name" value="Choice_anch_A"/>
</dbReference>
<sequence length="507" mass="56080">MNKIKKSNLLIKNKMKMRKQLAIFMVLFFCITSLAPHYVLADTDSNNSVNLGDINHYNAVVFGDLVENHSEVEGAMAIKGDFKIEEEYTIGYSVGNYPNVVGESIIDLNKPLLLLGGNITSEKNPTLITTRDNKPVNVFSVVSNDFKEIGANGRRKLNPYDESNVLVKKVDKALINSKFDSMLSEVNQVSNKAKLFTSEKPIATTALGIGEDKVNKSVLVNTQGRDDINLTFNDNQGTRIPYVGDKEFLVIYSNAENVDFKSGLYYQTTKDGAYEQVKYSSYTDPQSKKFHELARKLLWVFPNAKTVNVAAEMGGSIFAPKANVVAKGGTINGQVFVNNITQYNGAEVHNFKLAWSEWEQLQPSKPTQSKGAIKLIKKADDNNTLLQNAVFQLKDSKGTVIKNTASVDGNYITDSKGEINVLDLPLGVYTFEEITPPNGYKKRANSVATFNLITDKQQVTEIVINDKITYASLGDKVWHDKNRNGIQDSGEEGISNVLVTLLKGDGT</sequence>